<evidence type="ECO:0000256" key="6">
    <source>
        <dbReference type="ARBA" id="ARBA00023136"/>
    </source>
</evidence>
<evidence type="ECO:0000256" key="4">
    <source>
        <dbReference type="ARBA" id="ARBA00022692"/>
    </source>
</evidence>
<keyword evidence="3" id="KW-1003">Cell membrane</keyword>
<dbReference type="InterPro" id="IPR049142">
    <property type="entry name" value="MS_channel_1st"/>
</dbReference>
<gene>
    <name evidence="11" type="ORF">HMF3257_35780</name>
</gene>
<accession>A0A327NRY8</accession>
<dbReference type="GO" id="GO:0008381">
    <property type="term" value="F:mechanosensitive monoatomic ion channel activity"/>
    <property type="evidence" value="ECO:0007669"/>
    <property type="project" value="InterPro"/>
</dbReference>
<evidence type="ECO:0000259" key="10">
    <source>
        <dbReference type="Pfam" id="PF21088"/>
    </source>
</evidence>
<evidence type="ECO:0000259" key="8">
    <source>
        <dbReference type="Pfam" id="PF00924"/>
    </source>
</evidence>
<dbReference type="Pfam" id="PF00924">
    <property type="entry name" value="MS_channel_2nd"/>
    <property type="match status" value="1"/>
</dbReference>
<dbReference type="InterPro" id="IPR045275">
    <property type="entry name" value="MscS_archaea/bacteria_type"/>
</dbReference>
<name>A0A327NRY8_9BACT</name>
<feature type="transmembrane region" description="Helical" evidence="7">
    <location>
        <begin position="92"/>
        <end position="110"/>
    </location>
</feature>
<evidence type="ECO:0000259" key="9">
    <source>
        <dbReference type="Pfam" id="PF21082"/>
    </source>
</evidence>
<comment type="similarity">
    <text evidence="2">Belongs to the MscS (TC 1.A.23) family.</text>
</comment>
<dbReference type="InterPro" id="IPR049278">
    <property type="entry name" value="MS_channel_C"/>
</dbReference>
<keyword evidence="6 7" id="KW-0472">Membrane</keyword>
<dbReference type="Gene3D" id="2.30.30.60">
    <property type="match status" value="1"/>
</dbReference>
<dbReference type="InterPro" id="IPR023408">
    <property type="entry name" value="MscS_beta-dom_sf"/>
</dbReference>
<dbReference type="SUPFAM" id="SSF82689">
    <property type="entry name" value="Mechanosensitive channel protein MscS (YggB), C-terminal domain"/>
    <property type="match status" value="1"/>
</dbReference>
<comment type="caution">
    <text evidence="11">The sequence shown here is derived from an EMBL/GenBank/DDBJ whole genome shotgun (WGS) entry which is preliminary data.</text>
</comment>
<reference evidence="11 12" key="1">
    <citation type="submission" date="2018-06" db="EMBL/GenBank/DDBJ databases">
        <title>Spirosoma sp. HMF3257 Genome sequencing and assembly.</title>
        <authorList>
            <person name="Kang H."/>
            <person name="Cha I."/>
            <person name="Kim H."/>
            <person name="Kang J."/>
            <person name="Joh K."/>
        </authorList>
    </citation>
    <scope>NUCLEOTIDE SEQUENCE [LARGE SCALE GENOMIC DNA]</scope>
    <source>
        <strain evidence="11 12">HMF3257</strain>
    </source>
</reference>
<keyword evidence="4 7" id="KW-0812">Transmembrane</keyword>
<evidence type="ECO:0000256" key="3">
    <source>
        <dbReference type="ARBA" id="ARBA00022475"/>
    </source>
</evidence>
<dbReference type="Pfam" id="PF21082">
    <property type="entry name" value="MS_channel_3rd"/>
    <property type="match status" value="1"/>
</dbReference>
<feature type="transmembrane region" description="Helical" evidence="7">
    <location>
        <begin position="65"/>
        <end position="85"/>
    </location>
</feature>
<comment type="subcellular location">
    <subcellularLocation>
        <location evidence="1">Cell membrane</location>
        <topology evidence="1">Multi-pass membrane protein</topology>
    </subcellularLocation>
</comment>
<feature type="domain" description="Mechanosensitive ion channel MscS" evidence="8">
    <location>
        <begin position="112"/>
        <end position="179"/>
    </location>
</feature>
<dbReference type="PANTHER" id="PTHR30221">
    <property type="entry name" value="SMALL-CONDUCTANCE MECHANOSENSITIVE CHANNEL"/>
    <property type="match status" value="1"/>
</dbReference>
<dbReference type="Gene3D" id="1.10.287.1260">
    <property type="match status" value="1"/>
</dbReference>
<dbReference type="Pfam" id="PF21088">
    <property type="entry name" value="MS_channel_1st"/>
    <property type="match status" value="1"/>
</dbReference>
<dbReference type="Pfam" id="PF05552">
    <property type="entry name" value="MS_channel_1st_1"/>
    <property type="match status" value="1"/>
</dbReference>
<dbReference type="GO" id="GO:0005886">
    <property type="term" value="C:plasma membrane"/>
    <property type="evidence" value="ECO:0007669"/>
    <property type="project" value="UniProtKB-SubCell"/>
</dbReference>
<dbReference type="SUPFAM" id="SSF50182">
    <property type="entry name" value="Sm-like ribonucleoproteins"/>
    <property type="match status" value="1"/>
</dbReference>
<evidence type="ECO:0000256" key="7">
    <source>
        <dbReference type="SAM" id="Phobius"/>
    </source>
</evidence>
<dbReference type="AlphaFoldDB" id="A0A327NRY8"/>
<feature type="domain" description="Mechanosensitive ion channel transmembrane helices 2/3" evidence="10">
    <location>
        <begin position="71"/>
        <end position="111"/>
    </location>
</feature>
<feature type="transmembrane region" description="Helical" evidence="7">
    <location>
        <begin position="28"/>
        <end position="45"/>
    </location>
</feature>
<evidence type="ECO:0000256" key="2">
    <source>
        <dbReference type="ARBA" id="ARBA00008017"/>
    </source>
</evidence>
<feature type="domain" description="Mechanosensitive ion channel MscS C-terminal" evidence="9">
    <location>
        <begin position="186"/>
        <end position="267"/>
    </location>
</feature>
<dbReference type="RefSeq" id="WP_111349580.1">
    <property type="nucleotide sequence ID" value="NZ_QLII01000001.1"/>
</dbReference>
<keyword evidence="12" id="KW-1185">Reference proteome</keyword>
<dbReference type="Proteomes" id="UP000249016">
    <property type="component" value="Unassembled WGS sequence"/>
</dbReference>
<organism evidence="11 12">
    <name type="scientific">Spirosoma telluris</name>
    <dbReference type="NCBI Taxonomy" id="2183553"/>
    <lineage>
        <taxon>Bacteria</taxon>
        <taxon>Pseudomonadati</taxon>
        <taxon>Bacteroidota</taxon>
        <taxon>Cytophagia</taxon>
        <taxon>Cytophagales</taxon>
        <taxon>Cytophagaceae</taxon>
        <taxon>Spirosoma</taxon>
    </lineage>
</organism>
<dbReference type="EMBL" id="QLII01000001">
    <property type="protein sequence ID" value="RAI78120.1"/>
    <property type="molecule type" value="Genomic_DNA"/>
</dbReference>
<evidence type="ECO:0000256" key="1">
    <source>
        <dbReference type="ARBA" id="ARBA00004651"/>
    </source>
</evidence>
<dbReference type="PANTHER" id="PTHR30221:SF1">
    <property type="entry name" value="SMALL-CONDUCTANCE MECHANOSENSITIVE CHANNEL"/>
    <property type="match status" value="1"/>
</dbReference>
<evidence type="ECO:0000256" key="5">
    <source>
        <dbReference type="ARBA" id="ARBA00022989"/>
    </source>
</evidence>
<dbReference type="InterPro" id="IPR011014">
    <property type="entry name" value="MscS_channel_TM-2"/>
</dbReference>
<dbReference type="Gene3D" id="3.30.70.100">
    <property type="match status" value="1"/>
</dbReference>
<dbReference type="InterPro" id="IPR006685">
    <property type="entry name" value="MscS_channel_2nd"/>
</dbReference>
<dbReference type="SUPFAM" id="SSF82861">
    <property type="entry name" value="Mechanosensitive channel protein MscS (YggB), transmembrane region"/>
    <property type="match status" value="1"/>
</dbReference>
<dbReference type="InterPro" id="IPR011066">
    <property type="entry name" value="MscS_channel_C_sf"/>
</dbReference>
<proteinExistence type="inferred from homology"/>
<sequence>MNFTQAAGLIYAELSTWIRTAIRYTPKLAVALLLFVFFTFLSRWLSRWVVQGLDRVSNNVSLINLTGAVMRVVVISVGLFVALGVLGLDKTVTSLLAGAGVIALAIGFAFQDLTANFISGAMIALARPIQVGDTVETNGYTGKVLDIKLRSIVIDNGQGQTVEIPSKDVFQKPITNFSRIGQRRIELSAGISYLDDMATAQHLAKEAVKALPFVLPNHSVDLHYRNFGDANIQFVLWFWINPTATNSQTALSEAMIAVKKVFDENQILIVFAGQTFDLKQKLTTNQAPTVDTK</sequence>
<dbReference type="InterPro" id="IPR010920">
    <property type="entry name" value="LSM_dom_sf"/>
</dbReference>
<protein>
    <submittedName>
        <fullName evidence="11">Mechanosensitive ion channel family protein</fullName>
    </submittedName>
</protein>
<dbReference type="InterPro" id="IPR008910">
    <property type="entry name" value="MSC_TM_helix"/>
</dbReference>
<evidence type="ECO:0000313" key="12">
    <source>
        <dbReference type="Proteomes" id="UP000249016"/>
    </source>
</evidence>
<dbReference type="OrthoDB" id="1522493at2"/>
<evidence type="ECO:0000313" key="11">
    <source>
        <dbReference type="EMBL" id="RAI78120.1"/>
    </source>
</evidence>
<keyword evidence="5 7" id="KW-1133">Transmembrane helix</keyword>